<organism evidence="2 3">
    <name type="scientific">Kineosporia babensis</name>
    <dbReference type="NCBI Taxonomy" id="499548"/>
    <lineage>
        <taxon>Bacteria</taxon>
        <taxon>Bacillati</taxon>
        <taxon>Actinomycetota</taxon>
        <taxon>Actinomycetes</taxon>
        <taxon>Kineosporiales</taxon>
        <taxon>Kineosporiaceae</taxon>
        <taxon>Kineosporia</taxon>
    </lineage>
</organism>
<keyword evidence="1" id="KW-1133">Transmembrane helix</keyword>
<accession>A0A9X1SY03</accession>
<dbReference type="Proteomes" id="UP001138997">
    <property type="component" value="Unassembled WGS sequence"/>
</dbReference>
<feature type="transmembrane region" description="Helical" evidence="1">
    <location>
        <begin position="114"/>
        <end position="132"/>
    </location>
</feature>
<name>A0A9X1SY03_9ACTN</name>
<keyword evidence="1" id="KW-0812">Transmembrane</keyword>
<feature type="transmembrane region" description="Helical" evidence="1">
    <location>
        <begin position="89"/>
        <end position="108"/>
    </location>
</feature>
<dbReference type="AlphaFoldDB" id="A0A9X1SY03"/>
<evidence type="ECO:0000313" key="3">
    <source>
        <dbReference type="Proteomes" id="UP001138997"/>
    </source>
</evidence>
<dbReference type="RefSeq" id="WP_231449588.1">
    <property type="nucleotide sequence ID" value="NZ_JAJOMB010000033.1"/>
</dbReference>
<dbReference type="EMBL" id="JAJOMB010000033">
    <property type="protein sequence ID" value="MCD5316737.1"/>
    <property type="molecule type" value="Genomic_DNA"/>
</dbReference>
<sequence>MASSIPLSLGGRIVAVAGALFLLDTFAPWHRLCVGVLDAQACRTDNAWATTFSTGAALLVAGLLAELLAVQLTRWRPNLAQFDGAQFRLGLSGLATGLVVLQLFVGDGALERSYGIWLGLVLTAGLTYGNYLRSQETTVGRLSANR</sequence>
<evidence type="ECO:0000256" key="1">
    <source>
        <dbReference type="SAM" id="Phobius"/>
    </source>
</evidence>
<gene>
    <name evidence="2" type="ORF">LR394_38150</name>
</gene>
<comment type="caution">
    <text evidence="2">The sequence shown here is derived from an EMBL/GenBank/DDBJ whole genome shotgun (WGS) entry which is preliminary data.</text>
</comment>
<feature type="transmembrane region" description="Helical" evidence="1">
    <location>
        <begin position="47"/>
        <end position="68"/>
    </location>
</feature>
<protein>
    <submittedName>
        <fullName evidence="2">Uncharacterized protein</fullName>
    </submittedName>
</protein>
<reference evidence="2" key="1">
    <citation type="submission" date="2021-11" db="EMBL/GenBank/DDBJ databases">
        <title>Streptomyces corallinus and Kineosporia corallina sp. nov., two new coral-derived marine actinobacteria.</title>
        <authorList>
            <person name="Buangrab K."/>
            <person name="Sutthacheep M."/>
            <person name="Yeemin T."/>
            <person name="Harunari E."/>
            <person name="Igarashi Y."/>
            <person name="Sripreechasak P."/>
            <person name="Kanchanasin P."/>
            <person name="Tanasupawat S."/>
            <person name="Phongsopitanun W."/>
        </authorList>
    </citation>
    <scope>NUCLEOTIDE SEQUENCE</scope>
    <source>
        <strain evidence="2">JCM 31032</strain>
    </source>
</reference>
<feature type="transmembrane region" description="Helical" evidence="1">
    <location>
        <begin position="7"/>
        <end position="27"/>
    </location>
</feature>
<evidence type="ECO:0000313" key="2">
    <source>
        <dbReference type="EMBL" id="MCD5316737.1"/>
    </source>
</evidence>
<keyword evidence="3" id="KW-1185">Reference proteome</keyword>
<proteinExistence type="predicted"/>
<keyword evidence="1" id="KW-0472">Membrane</keyword>